<dbReference type="EMBL" id="WELG01000001">
    <property type="protein sequence ID" value="KAB7530484.1"/>
    <property type="molecule type" value="Genomic_DNA"/>
</dbReference>
<gene>
    <name evidence="2" type="ORF">F8C76_02970</name>
</gene>
<dbReference type="InterPro" id="IPR016181">
    <property type="entry name" value="Acyl_CoA_acyltransferase"/>
</dbReference>
<dbReference type="Proteomes" id="UP000429785">
    <property type="component" value="Unassembled WGS sequence"/>
</dbReference>
<evidence type="ECO:0000259" key="1">
    <source>
        <dbReference type="Pfam" id="PF13480"/>
    </source>
</evidence>
<sequence>MNPFFSKSFTGNWIRHFAPRHKVVRLNFIRPMEFVRKKFSPYYFNVGKNLTNGIHYTIDSNESDFKGKVLLIHDVHQYFHEQPKQVHKRLKIKKVPQYKGYLSRLDGYKDIDGYLLENLSKKGRYKVRDGEKKLAKQHRIDFKVFTGPVPKNEYDIVMSALYGILSKRWDDLGKDNDILRDRDYYYDLVYDMMLSNKASLNVLYADDTIIAVSLCFLSSKVLYFAITSFDPDYSKYSLGHVIIGKIMKWCIDNGISYFDYSKGDNDYKNRWATDSYLFENHILYDKGSVSAFLIGNYLYYFYRFKQELRDKKINVVYSKLKYRLKSIGLMHKN</sequence>
<name>A0A6I1E9S7_9FLAO</name>
<feature type="domain" description="BioF2-like acetyltransferase" evidence="1">
    <location>
        <begin position="121"/>
        <end position="268"/>
    </location>
</feature>
<evidence type="ECO:0000313" key="2">
    <source>
        <dbReference type="EMBL" id="KAB7530484.1"/>
    </source>
</evidence>
<dbReference type="OrthoDB" id="1422531at2"/>
<dbReference type="RefSeq" id="WP_152130403.1">
    <property type="nucleotide sequence ID" value="NZ_WELG01000001.1"/>
</dbReference>
<dbReference type="Pfam" id="PF13480">
    <property type="entry name" value="Acetyltransf_6"/>
    <property type="match status" value="1"/>
</dbReference>
<dbReference type="SUPFAM" id="SSF55729">
    <property type="entry name" value="Acyl-CoA N-acyltransferases (Nat)"/>
    <property type="match status" value="1"/>
</dbReference>
<protein>
    <submittedName>
        <fullName evidence="2">GNAT family N-acetyltransferase</fullName>
    </submittedName>
</protein>
<keyword evidence="2" id="KW-0808">Transferase</keyword>
<proteinExistence type="predicted"/>
<accession>A0A6I1E9S7</accession>
<dbReference type="InterPro" id="IPR038740">
    <property type="entry name" value="BioF2-like_GNAT_dom"/>
</dbReference>
<organism evidence="2 3">
    <name type="scientific">Flagellimonas olearia</name>
    <dbReference type="NCBI Taxonomy" id="552546"/>
    <lineage>
        <taxon>Bacteria</taxon>
        <taxon>Pseudomonadati</taxon>
        <taxon>Bacteroidota</taxon>
        <taxon>Flavobacteriia</taxon>
        <taxon>Flavobacteriales</taxon>
        <taxon>Flavobacteriaceae</taxon>
        <taxon>Flagellimonas</taxon>
    </lineage>
</organism>
<evidence type="ECO:0000313" key="3">
    <source>
        <dbReference type="Proteomes" id="UP000429785"/>
    </source>
</evidence>
<dbReference type="AlphaFoldDB" id="A0A6I1E9S7"/>
<dbReference type="GO" id="GO:0016740">
    <property type="term" value="F:transferase activity"/>
    <property type="evidence" value="ECO:0007669"/>
    <property type="project" value="UniProtKB-KW"/>
</dbReference>
<comment type="caution">
    <text evidence="2">The sequence shown here is derived from an EMBL/GenBank/DDBJ whole genome shotgun (WGS) entry which is preliminary data.</text>
</comment>
<dbReference type="Gene3D" id="3.40.630.30">
    <property type="match status" value="1"/>
</dbReference>
<reference evidence="2 3" key="1">
    <citation type="submission" date="2019-10" db="EMBL/GenBank/DDBJ databases">
        <title>Muricauda olearia CL-SS4 JCM15563 genome.</title>
        <authorList>
            <person name="Liu L."/>
        </authorList>
    </citation>
    <scope>NUCLEOTIDE SEQUENCE [LARGE SCALE GENOMIC DNA]</scope>
    <source>
        <strain evidence="2 3">CL-SS4</strain>
    </source>
</reference>